<comment type="caution">
    <text evidence="1">The sequence shown here is derived from an EMBL/GenBank/DDBJ whole genome shotgun (WGS) entry which is preliminary data.</text>
</comment>
<accession>A0AAW2B390</accession>
<reference evidence="1 2" key="1">
    <citation type="submission" date="2024-05" db="EMBL/GenBank/DDBJ databases">
        <title>A high-quality chromosomal-level genome assembly of Topmouth culter (Culter alburnus).</title>
        <authorList>
            <person name="Zhao H."/>
        </authorList>
    </citation>
    <scope>NUCLEOTIDE SEQUENCE [LARGE SCALE GENOMIC DNA]</scope>
    <source>
        <strain evidence="1">CATC2023</strain>
        <tissue evidence="1">Muscle</tissue>
    </source>
</reference>
<gene>
    <name evidence="1" type="ORF">ABG768_000066</name>
</gene>
<proteinExistence type="predicted"/>
<evidence type="ECO:0000313" key="1">
    <source>
        <dbReference type="EMBL" id="KAK9980461.1"/>
    </source>
</evidence>
<dbReference type="EMBL" id="JAWDJR010000001">
    <property type="protein sequence ID" value="KAK9980461.1"/>
    <property type="molecule type" value="Genomic_DNA"/>
</dbReference>
<dbReference type="Proteomes" id="UP001479290">
    <property type="component" value="Unassembled WGS sequence"/>
</dbReference>
<feature type="non-terminal residue" evidence="1">
    <location>
        <position position="1"/>
    </location>
</feature>
<feature type="non-terminal residue" evidence="1">
    <location>
        <position position="50"/>
    </location>
</feature>
<protein>
    <submittedName>
        <fullName evidence="1">Uncharacterized protein</fullName>
    </submittedName>
</protein>
<organism evidence="1 2">
    <name type="scientific">Culter alburnus</name>
    <name type="common">Topmouth culter</name>
    <dbReference type="NCBI Taxonomy" id="194366"/>
    <lineage>
        <taxon>Eukaryota</taxon>
        <taxon>Metazoa</taxon>
        <taxon>Chordata</taxon>
        <taxon>Craniata</taxon>
        <taxon>Vertebrata</taxon>
        <taxon>Euteleostomi</taxon>
        <taxon>Actinopterygii</taxon>
        <taxon>Neopterygii</taxon>
        <taxon>Teleostei</taxon>
        <taxon>Ostariophysi</taxon>
        <taxon>Cypriniformes</taxon>
        <taxon>Xenocyprididae</taxon>
        <taxon>Xenocypridinae</taxon>
        <taxon>Culter</taxon>
    </lineage>
</organism>
<name>A0AAW2B390_CULAL</name>
<keyword evidence="2" id="KW-1185">Reference proteome</keyword>
<evidence type="ECO:0000313" key="2">
    <source>
        <dbReference type="Proteomes" id="UP001479290"/>
    </source>
</evidence>
<sequence length="50" mass="5797">HQSSGTYFISENFPIQHTITPTVPDEGYLHFKMIHIYASRIQLQPALHCK</sequence>
<dbReference type="AlphaFoldDB" id="A0AAW2B390"/>